<dbReference type="Gene3D" id="1.10.8.10">
    <property type="entry name" value="DNA helicase RuvA subunit, C-terminal domain"/>
    <property type="match status" value="1"/>
</dbReference>
<feature type="compositionally biased region" description="Basic and acidic residues" evidence="1">
    <location>
        <begin position="119"/>
        <end position="136"/>
    </location>
</feature>
<dbReference type="eggNOG" id="ENOG502SFK0">
    <property type="taxonomic scope" value="Eukaryota"/>
</dbReference>
<organism evidence="3 4">
    <name type="scientific">Cochliobolus heterostrophus (strain C5 / ATCC 48332 / race O)</name>
    <name type="common">Southern corn leaf blight fungus</name>
    <name type="synonym">Bipolaris maydis</name>
    <dbReference type="NCBI Taxonomy" id="701091"/>
    <lineage>
        <taxon>Eukaryota</taxon>
        <taxon>Fungi</taxon>
        <taxon>Dikarya</taxon>
        <taxon>Ascomycota</taxon>
        <taxon>Pezizomycotina</taxon>
        <taxon>Dothideomycetes</taxon>
        <taxon>Pleosporomycetidae</taxon>
        <taxon>Pleosporales</taxon>
        <taxon>Pleosporineae</taxon>
        <taxon>Pleosporaceae</taxon>
        <taxon>Bipolaris</taxon>
    </lineage>
</organism>
<feature type="compositionally biased region" description="Basic and acidic residues" evidence="1">
    <location>
        <begin position="308"/>
        <end position="317"/>
    </location>
</feature>
<reference evidence="3 4" key="1">
    <citation type="journal article" date="2012" name="PLoS Pathog.">
        <title>Diverse lifestyles and strategies of plant pathogenesis encoded in the genomes of eighteen Dothideomycetes fungi.</title>
        <authorList>
            <person name="Ohm R.A."/>
            <person name="Feau N."/>
            <person name="Henrissat B."/>
            <person name="Schoch C.L."/>
            <person name="Horwitz B.A."/>
            <person name="Barry K.W."/>
            <person name="Condon B.J."/>
            <person name="Copeland A.C."/>
            <person name="Dhillon B."/>
            <person name="Glaser F."/>
            <person name="Hesse C.N."/>
            <person name="Kosti I."/>
            <person name="LaButti K."/>
            <person name="Lindquist E.A."/>
            <person name="Lucas S."/>
            <person name="Salamov A.A."/>
            <person name="Bradshaw R.E."/>
            <person name="Ciuffetti L."/>
            <person name="Hamelin R.C."/>
            <person name="Kema G.H.J."/>
            <person name="Lawrence C."/>
            <person name="Scott J.A."/>
            <person name="Spatafora J.W."/>
            <person name="Turgeon B.G."/>
            <person name="de Wit P.J.G.M."/>
            <person name="Zhong S."/>
            <person name="Goodwin S.B."/>
            <person name="Grigoriev I.V."/>
        </authorList>
    </citation>
    <scope>NUCLEOTIDE SEQUENCE [LARGE SCALE GENOMIC DNA]</scope>
    <source>
        <strain evidence="4">C5 / ATCC 48332 / race O</strain>
    </source>
</reference>
<evidence type="ECO:0000259" key="2">
    <source>
        <dbReference type="PROSITE" id="PS50030"/>
    </source>
</evidence>
<feature type="compositionally biased region" description="Low complexity" evidence="1">
    <location>
        <begin position="1079"/>
        <end position="1088"/>
    </location>
</feature>
<dbReference type="Proteomes" id="UP000016936">
    <property type="component" value="Unassembled WGS sequence"/>
</dbReference>
<gene>
    <name evidence="3" type="ORF">COCHEDRAFT_1089122</name>
</gene>
<sequence>AVKRRMLLLLRGKNSKSATTLRAVPANPENQEDVQHSGARELAIPESLFIDNIKLPSSITSGTTSPTKSTTIWRKKHIAKPTGTKRASKKSKSFDSQASIIGTYKDGKIQWQRRGEIVTLDSNKDTKGTNEQDKSKMPATIPSGRCNQPLPPLPFFESTFGELRSRYSISPPLAGDRFRWAQSQAPLTSQHSKKTSSQTSPAGSPKPRHRKGAAGIVHTSTYSCSVYSQESEVSSLRSDRSSETSFEADNPSKQGKPDVPINNNEGQRKAPPTESPRRYVHQPSNSEGAVFRATHGTHATCNTPHSAEVCEPKIEHKSSKRNSPRRRPAPSPRLVLQTQATHHSETRHSSVIERGPCSPTLSEAECDLHQQLASFESIGDLGAELDQDRTPLAEGNLFQWNARQPSPEGDNVQMSLTELAPSEDLSAPPPLPRKSSKRQPANRNMKLSRLPHNHIASQVRRERSKASKTLTLIIPKYRRTSADMVLSQVSNPRNDANAAGRNTTDPIISPAGAESLILNILQNLSHFDDLFAAAFVNHGFYRVFKRHELGLIKSTLRAMSPPAWEFREIAFPGHDSLHAHDLEMTRPEEEYSPTSYLQLQKQDIQVIRAIKLEILEKCQSFVRPEISVALMSTNPSESARVDDALWRIWSFCTIFGSGKGREDDVVAQMDWLNGGTIAHQETCTFSISGTDFMNDTLVGASESFGKGNEGGLSAEQLFDIMELWNCLGVLLQSFEGRTVQARQAGIYDDTEIRGGDIDGEEMMLDEWCYYLMTFGPAAVLKLTGPYHPSDPKGFTIAAENGWINWKPPTPGNTRRKFLREAASRIYEDKIANTYAKISTRDVQREQSKMRIQKHINELHQRKISGETGPMISMSQERPMSDWDTVLRNLTRPPIPKQGPIGDIITHVPGLKSSVSLPNEGCFISELPATRTPSPTQRIVARPLLPTPAPSTIAALDQHSVVSCLPCNEENIVSPQWRTAARPLLPSPSISTCQSNRDLYTLDAISSIGSPPRRMIAEPLLPTPSTTTASNTRDWQAGGTGISMPPILEDAPSHHPLSPIQARPNHPVFHQRKESRDSDLSSSASPRSAIFQQHERQHSIYSSASHEHTAEKAIYRIVEMGFTPEQAREALRMTDLGTGLRVDCAVELLLSRQA</sequence>
<dbReference type="EMBL" id="KB445570">
    <property type="protein sequence ID" value="EMD96097.1"/>
    <property type="molecule type" value="Genomic_DNA"/>
</dbReference>
<dbReference type="PROSITE" id="PS50030">
    <property type="entry name" value="UBA"/>
    <property type="match status" value="1"/>
</dbReference>
<reference evidence="4" key="2">
    <citation type="journal article" date="2013" name="PLoS Genet.">
        <title>Comparative genome structure, secondary metabolite, and effector coding capacity across Cochliobolus pathogens.</title>
        <authorList>
            <person name="Condon B.J."/>
            <person name="Leng Y."/>
            <person name="Wu D."/>
            <person name="Bushley K.E."/>
            <person name="Ohm R.A."/>
            <person name="Otillar R."/>
            <person name="Martin J."/>
            <person name="Schackwitz W."/>
            <person name="Grimwood J."/>
            <person name="MohdZainudin N."/>
            <person name="Xue C."/>
            <person name="Wang R."/>
            <person name="Manning V.A."/>
            <person name="Dhillon B."/>
            <person name="Tu Z.J."/>
            <person name="Steffenson B.J."/>
            <person name="Salamov A."/>
            <person name="Sun H."/>
            <person name="Lowry S."/>
            <person name="LaButti K."/>
            <person name="Han J."/>
            <person name="Copeland A."/>
            <person name="Lindquist E."/>
            <person name="Barry K."/>
            <person name="Schmutz J."/>
            <person name="Baker S.E."/>
            <person name="Ciuffetti L.M."/>
            <person name="Grigoriev I.V."/>
            <person name="Zhong S."/>
            <person name="Turgeon B.G."/>
        </authorList>
    </citation>
    <scope>NUCLEOTIDE SEQUENCE [LARGE SCALE GENOMIC DNA]</scope>
    <source>
        <strain evidence="4">C5 / ATCC 48332 / race O</strain>
    </source>
</reference>
<evidence type="ECO:0000313" key="3">
    <source>
        <dbReference type="EMBL" id="EMD96097.1"/>
    </source>
</evidence>
<feature type="region of interest" description="Disordered" evidence="1">
    <location>
        <begin position="60"/>
        <end position="95"/>
    </location>
</feature>
<feature type="region of interest" description="Disordered" evidence="1">
    <location>
        <begin position="232"/>
        <end position="284"/>
    </location>
</feature>
<dbReference type="InterPro" id="IPR015940">
    <property type="entry name" value="UBA"/>
</dbReference>
<proteinExistence type="predicted"/>
<accession>M2V7V1</accession>
<evidence type="ECO:0000313" key="4">
    <source>
        <dbReference type="Proteomes" id="UP000016936"/>
    </source>
</evidence>
<evidence type="ECO:0000256" key="1">
    <source>
        <dbReference type="SAM" id="MobiDB-lite"/>
    </source>
</evidence>
<feature type="region of interest" description="Disordered" evidence="1">
    <location>
        <begin position="1019"/>
        <end position="1104"/>
    </location>
</feature>
<feature type="region of interest" description="Disordered" evidence="1">
    <location>
        <begin position="422"/>
        <end position="448"/>
    </location>
</feature>
<dbReference type="SUPFAM" id="SSF46934">
    <property type="entry name" value="UBA-like"/>
    <property type="match status" value="1"/>
</dbReference>
<feature type="region of interest" description="Disordered" evidence="1">
    <location>
        <begin position="119"/>
        <end position="152"/>
    </location>
</feature>
<name>M2V7V1_COCH5</name>
<feature type="compositionally biased region" description="Low complexity" evidence="1">
    <location>
        <begin position="1019"/>
        <end position="1031"/>
    </location>
</feature>
<dbReference type="InterPro" id="IPR009060">
    <property type="entry name" value="UBA-like_sf"/>
</dbReference>
<dbReference type="OrthoDB" id="5376710at2759"/>
<feature type="region of interest" description="Disordered" evidence="1">
    <location>
        <begin position="183"/>
        <end position="212"/>
    </location>
</feature>
<feature type="compositionally biased region" description="Basic residues" evidence="1">
    <location>
        <begin position="318"/>
        <end position="328"/>
    </location>
</feature>
<feature type="compositionally biased region" description="Basic and acidic residues" evidence="1">
    <location>
        <begin position="342"/>
        <end position="351"/>
    </location>
</feature>
<dbReference type="OMA" id="FDMMELW"/>
<keyword evidence="4" id="KW-1185">Reference proteome</keyword>
<feature type="region of interest" description="Disordered" evidence="1">
    <location>
        <begin position="297"/>
        <end position="358"/>
    </location>
</feature>
<protein>
    <recommendedName>
        <fullName evidence="2">UBA domain-containing protein</fullName>
    </recommendedName>
</protein>
<feature type="non-terminal residue" evidence="3">
    <location>
        <position position="1"/>
    </location>
</feature>
<dbReference type="HOGENOM" id="CLU_279134_0_0_1"/>
<dbReference type="STRING" id="701091.M2V7V1"/>
<feature type="compositionally biased region" description="Low complexity" evidence="1">
    <location>
        <begin position="60"/>
        <end position="71"/>
    </location>
</feature>
<dbReference type="AlphaFoldDB" id="M2V7V1"/>
<feature type="domain" description="UBA" evidence="2">
    <location>
        <begin position="1107"/>
        <end position="1151"/>
    </location>
</feature>